<comment type="caution">
    <text evidence="1">The sequence shown here is derived from an EMBL/GenBank/DDBJ whole genome shotgun (WGS) entry which is preliminary data.</text>
</comment>
<evidence type="ECO:0000313" key="1">
    <source>
        <dbReference type="EMBL" id="KAI5682962.1"/>
    </source>
</evidence>
<proteinExistence type="predicted"/>
<protein>
    <submittedName>
        <fullName evidence="1">Uncharacterized protein</fullName>
    </submittedName>
</protein>
<name>A0ACC0CDN7_CATRO</name>
<organism evidence="1 2">
    <name type="scientific">Catharanthus roseus</name>
    <name type="common">Madagascar periwinkle</name>
    <name type="synonym">Vinca rosea</name>
    <dbReference type="NCBI Taxonomy" id="4058"/>
    <lineage>
        <taxon>Eukaryota</taxon>
        <taxon>Viridiplantae</taxon>
        <taxon>Streptophyta</taxon>
        <taxon>Embryophyta</taxon>
        <taxon>Tracheophyta</taxon>
        <taxon>Spermatophyta</taxon>
        <taxon>Magnoliopsida</taxon>
        <taxon>eudicotyledons</taxon>
        <taxon>Gunneridae</taxon>
        <taxon>Pentapetalae</taxon>
        <taxon>asterids</taxon>
        <taxon>lamiids</taxon>
        <taxon>Gentianales</taxon>
        <taxon>Apocynaceae</taxon>
        <taxon>Rauvolfioideae</taxon>
        <taxon>Vinceae</taxon>
        <taxon>Catharanthinae</taxon>
        <taxon>Catharanthus</taxon>
    </lineage>
</organism>
<gene>
    <name evidence="1" type="ORF">M9H77_04190</name>
</gene>
<sequence length="257" mass="28085">MARICKKKDSPPPDTVGVTTSDTAGSTDSKTAGSIDSGTRGSTDTYYILLHEPLPISQLSCRSGSSGLTIVGLRSCQMSSDMRMGPDITHHQDEACKGDQGQRPDKRFAWGSSSREKEARLDFGDVLGADDEQADLTERFSKSKHLEELHKHQKENKKGQYSKFHEARQRPEEKAAAMGAAMPDELLLMATIAGGLNPNWLFGAGSEAVHLKAESSRTTVGLPPCYLDAELRIMRRVEAAVSNVCAAFDKHMKRFAE</sequence>
<dbReference type="Proteomes" id="UP001060085">
    <property type="component" value="Linkage Group LG01"/>
</dbReference>
<reference evidence="2" key="1">
    <citation type="journal article" date="2023" name="Nat. Plants">
        <title>Single-cell RNA sequencing provides a high-resolution roadmap for understanding the multicellular compartmentation of specialized metabolism.</title>
        <authorList>
            <person name="Sun S."/>
            <person name="Shen X."/>
            <person name="Li Y."/>
            <person name="Li Y."/>
            <person name="Wang S."/>
            <person name="Li R."/>
            <person name="Zhang H."/>
            <person name="Shen G."/>
            <person name="Guo B."/>
            <person name="Wei J."/>
            <person name="Xu J."/>
            <person name="St-Pierre B."/>
            <person name="Chen S."/>
            <person name="Sun C."/>
        </authorList>
    </citation>
    <scope>NUCLEOTIDE SEQUENCE [LARGE SCALE GENOMIC DNA]</scope>
</reference>
<evidence type="ECO:0000313" key="2">
    <source>
        <dbReference type="Proteomes" id="UP001060085"/>
    </source>
</evidence>
<keyword evidence="2" id="KW-1185">Reference proteome</keyword>
<accession>A0ACC0CDN7</accession>
<dbReference type="EMBL" id="CM044701">
    <property type="protein sequence ID" value="KAI5682962.1"/>
    <property type="molecule type" value="Genomic_DNA"/>
</dbReference>